<keyword evidence="3 7" id="KW-0812">Transmembrane</keyword>
<dbReference type="PROSITE" id="PS00409">
    <property type="entry name" value="PROKAR_NTER_METHYL"/>
    <property type="match status" value="1"/>
</dbReference>
<comment type="subcellular location">
    <subcellularLocation>
        <location evidence="1">Membrane</location>
        <topology evidence="1">Single-pass membrane protein</topology>
    </subcellularLocation>
</comment>
<evidence type="ECO:0000313" key="8">
    <source>
        <dbReference type="EMBL" id="OGD55687.1"/>
    </source>
</evidence>
<gene>
    <name evidence="8" type="ORF">A3E73_00715</name>
</gene>
<accession>A0A1F5DKH5</accession>
<evidence type="ECO:0000256" key="3">
    <source>
        <dbReference type="ARBA" id="ARBA00022692"/>
    </source>
</evidence>
<proteinExistence type="predicted"/>
<evidence type="ECO:0000313" key="9">
    <source>
        <dbReference type="Proteomes" id="UP000176791"/>
    </source>
</evidence>
<evidence type="ECO:0000256" key="7">
    <source>
        <dbReference type="SAM" id="Phobius"/>
    </source>
</evidence>
<evidence type="ECO:0000256" key="1">
    <source>
        <dbReference type="ARBA" id="ARBA00004167"/>
    </source>
</evidence>
<evidence type="ECO:0000256" key="4">
    <source>
        <dbReference type="ARBA" id="ARBA00022989"/>
    </source>
</evidence>
<evidence type="ECO:0008006" key="10">
    <source>
        <dbReference type="Google" id="ProtNLM"/>
    </source>
</evidence>
<sequence length="225" mass="24090">MKKGLTLIELVIVIAILAILLIITMMSWRNQIDKARDAQRKDDLQRISIAFEEYFSDFGCYPPATILNNCGGGELMPYLDKIPCDPVTKEPYDYVPDSDHPACFRNFRILAHLDNESDPVIGSLNCQPDCGYGPTLNYGVASTNITVANPTKPWPSPSASPLASPEPSGGGGSPSPGPSGNLACDPTGQCNVYTDPQAAGCPVSFTDPVVCQLACDESSGNWCSQ</sequence>
<feature type="region of interest" description="Disordered" evidence="6">
    <location>
        <begin position="149"/>
        <end position="181"/>
    </location>
</feature>
<keyword evidence="5 7" id="KW-0472">Membrane</keyword>
<dbReference type="GO" id="GO:0016020">
    <property type="term" value="C:membrane"/>
    <property type="evidence" value="ECO:0007669"/>
    <property type="project" value="UniProtKB-SubCell"/>
</dbReference>
<dbReference type="EMBL" id="MEZN01000037">
    <property type="protein sequence ID" value="OGD55687.1"/>
    <property type="molecule type" value="Genomic_DNA"/>
</dbReference>
<dbReference type="PANTHER" id="PTHR30093:SF44">
    <property type="entry name" value="TYPE II SECRETION SYSTEM CORE PROTEIN G"/>
    <property type="match status" value="1"/>
</dbReference>
<name>A0A1F5DKH5_9BACT</name>
<organism evidence="8 9">
    <name type="scientific">Candidatus Beckwithbacteria bacterium RIFCSPHIGHO2_12_FULL_47_17</name>
    <dbReference type="NCBI Taxonomy" id="1797460"/>
    <lineage>
        <taxon>Bacteria</taxon>
        <taxon>Candidatus Beckwithiibacteriota</taxon>
    </lineage>
</organism>
<dbReference type="InterPro" id="IPR045584">
    <property type="entry name" value="Pilin-like"/>
</dbReference>
<keyword evidence="2" id="KW-0488">Methylation</keyword>
<dbReference type="Gene3D" id="3.30.700.10">
    <property type="entry name" value="Glycoprotein, Type 4 Pilin"/>
    <property type="match status" value="1"/>
</dbReference>
<dbReference type="NCBIfam" id="TIGR02532">
    <property type="entry name" value="IV_pilin_GFxxxE"/>
    <property type="match status" value="1"/>
</dbReference>
<reference evidence="8 9" key="1">
    <citation type="journal article" date="2016" name="Nat. Commun.">
        <title>Thousands of microbial genomes shed light on interconnected biogeochemical processes in an aquifer system.</title>
        <authorList>
            <person name="Anantharaman K."/>
            <person name="Brown C.T."/>
            <person name="Hug L.A."/>
            <person name="Sharon I."/>
            <person name="Castelle C.J."/>
            <person name="Probst A.J."/>
            <person name="Thomas B.C."/>
            <person name="Singh A."/>
            <person name="Wilkins M.J."/>
            <person name="Karaoz U."/>
            <person name="Brodie E.L."/>
            <person name="Williams K.H."/>
            <person name="Hubbard S.S."/>
            <person name="Banfield J.F."/>
        </authorList>
    </citation>
    <scope>NUCLEOTIDE SEQUENCE [LARGE SCALE GENOMIC DNA]</scope>
</reference>
<dbReference type="SUPFAM" id="SSF54523">
    <property type="entry name" value="Pili subunits"/>
    <property type="match status" value="1"/>
</dbReference>
<dbReference type="PANTHER" id="PTHR30093">
    <property type="entry name" value="GENERAL SECRETION PATHWAY PROTEIN G"/>
    <property type="match status" value="1"/>
</dbReference>
<feature type="transmembrane region" description="Helical" evidence="7">
    <location>
        <begin position="7"/>
        <end position="28"/>
    </location>
</feature>
<dbReference type="AlphaFoldDB" id="A0A1F5DKH5"/>
<dbReference type="STRING" id="1797460.A3E73_00715"/>
<evidence type="ECO:0000256" key="5">
    <source>
        <dbReference type="ARBA" id="ARBA00023136"/>
    </source>
</evidence>
<dbReference type="Pfam" id="PF07963">
    <property type="entry name" value="N_methyl"/>
    <property type="match status" value="1"/>
</dbReference>
<protein>
    <recommendedName>
        <fullName evidence="10">Type II secretion system protein GspG C-terminal domain-containing protein</fullName>
    </recommendedName>
</protein>
<keyword evidence="4 7" id="KW-1133">Transmembrane helix</keyword>
<evidence type="ECO:0000256" key="2">
    <source>
        <dbReference type="ARBA" id="ARBA00022481"/>
    </source>
</evidence>
<dbReference type="Proteomes" id="UP000176791">
    <property type="component" value="Unassembled WGS sequence"/>
</dbReference>
<evidence type="ECO:0000256" key="6">
    <source>
        <dbReference type="SAM" id="MobiDB-lite"/>
    </source>
</evidence>
<comment type="caution">
    <text evidence="8">The sequence shown here is derived from an EMBL/GenBank/DDBJ whole genome shotgun (WGS) entry which is preliminary data.</text>
</comment>
<dbReference type="InterPro" id="IPR012902">
    <property type="entry name" value="N_methyl_site"/>
</dbReference>